<gene>
    <name evidence="1" type="ORF">CE169_03505</name>
</gene>
<dbReference type="RefSeq" id="WP_131215210.1">
    <property type="nucleotide sequence ID" value="NZ_CAXVKO010000002.1"/>
</dbReference>
<dbReference type="GO" id="GO:0003677">
    <property type="term" value="F:DNA binding"/>
    <property type="evidence" value="ECO:0007669"/>
    <property type="project" value="UniProtKB-KW"/>
</dbReference>
<comment type="caution">
    <text evidence="1">The sequence shown here is derived from an EMBL/GenBank/DDBJ whole genome shotgun (WGS) entry which is preliminary data.</text>
</comment>
<dbReference type="SUPFAM" id="SSF47413">
    <property type="entry name" value="lambda repressor-like DNA-binding domains"/>
    <property type="match status" value="1"/>
</dbReference>
<sequence>MKQYLLENRHLGIAIKQVLNESGMTQVMLADRAEIPRNTLNRKINVGVFNFDELRRIAGVTHRPLSSIIAMAEKLDTAENTIPALAESEMA</sequence>
<dbReference type="CDD" id="cd00093">
    <property type="entry name" value="HTH_XRE"/>
    <property type="match status" value="1"/>
</dbReference>
<keyword evidence="1" id="KW-0238">DNA-binding</keyword>
<dbReference type="Proteomes" id="UP000257074">
    <property type="component" value="Unassembled WGS sequence"/>
</dbReference>
<name>A0A3D8U0B3_BIFLN</name>
<dbReference type="Gene3D" id="1.10.260.40">
    <property type="entry name" value="lambda repressor-like DNA-binding domains"/>
    <property type="match status" value="1"/>
</dbReference>
<dbReference type="InterPro" id="IPR010982">
    <property type="entry name" value="Lambda_DNA-bd_dom_sf"/>
</dbReference>
<dbReference type="EMBL" id="NJNR01000013">
    <property type="protein sequence ID" value="RDX09692.1"/>
    <property type="molecule type" value="Genomic_DNA"/>
</dbReference>
<proteinExistence type="predicted"/>
<dbReference type="InterPro" id="IPR001387">
    <property type="entry name" value="Cro/C1-type_HTH"/>
</dbReference>
<protein>
    <submittedName>
        <fullName evidence="1">DNA-binding protein</fullName>
    </submittedName>
</protein>
<evidence type="ECO:0000313" key="1">
    <source>
        <dbReference type="EMBL" id="RDX09692.1"/>
    </source>
</evidence>
<dbReference type="AlphaFoldDB" id="A0A3D8U0B3"/>
<evidence type="ECO:0000313" key="2">
    <source>
        <dbReference type="Proteomes" id="UP000257074"/>
    </source>
</evidence>
<accession>A0A3D8U0B3</accession>
<reference evidence="1 2" key="1">
    <citation type="journal article" date="2017" name="Anaerobe">
        <title>Quantification, isolation and characterization of Bifidobacterium from the vaginal microbiomes of reproductive aged women.</title>
        <authorList>
            <person name="Freitas A.C."/>
            <person name="Hill J.E."/>
        </authorList>
    </citation>
    <scope>NUCLEOTIDE SEQUENCE [LARGE SCALE GENOMIC DNA]</scope>
    <source>
        <strain evidence="1 2">N6D05</strain>
    </source>
</reference>
<organism evidence="1 2">
    <name type="scientific">Bifidobacterium longum</name>
    <dbReference type="NCBI Taxonomy" id="216816"/>
    <lineage>
        <taxon>Bacteria</taxon>
        <taxon>Bacillati</taxon>
        <taxon>Actinomycetota</taxon>
        <taxon>Actinomycetes</taxon>
        <taxon>Bifidobacteriales</taxon>
        <taxon>Bifidobacteriaceae</taxon>
        <taxon>Bifidobacterium</taxon>
    </lineage>
</organism>